<name>A0A0A8YTQ5_ARUDO</name>
<accession>A0A0A8YTQ5</accession>
<protein>
    <submittedName>
        <fullName evidence="1">Uncharacterized protein</fullName>
    </submittedName>
</protein>
<proteinExistence type="predicted"/>
<reference evidence="1" key="2">
    <citation type="journal article" date="2015" name="Data Brief">
        <title>Shoot transcriptome of the giant reed, Arundo donax.</title>
        <authorList>
            <person name="Barrero R.A."/>
            <person name="Guerrero F.D."/>
            <person name="Moolhuijzen P."/>
            <person name="Goolsby J.A."/>
            <person name="Tidwell J."/>
            <person name="Bellgard S.E."/>
            <person name="Bellgard M.I."/>
        </authorList>
    </citation>
    <scope>NUCLEOTIDE SEQUENCE</scope>
    <source>
        <tissue evidence="1">Shoot tissue taken approximately 20 cm above the soil surface</tissue>
    </source>
</reference>
<organism evidence="1">
    <name type="scientific">Arundo donax</name>
    <name type="common">Giant reed</name>
    <name type="synonym">Donax arundinaceus</name>
    <dbReference type="NCBI Taxonomy" id="35708"/>
    <lineage>
        <taxon>Eukaryota</taxon>
        <taxon>Viridiplantae</taxon>
        <taxon>Streptophyta</taxon>
        <taxon>Embryophyta</taxon>
        <taxon>Tracheophyta</taxon>
        <taxon>Spermatophyta</taxon>
        <taxon>Magnoliopsida</taxon>
        <taxon>Liliopsida</taxon>
        <taxon>Poales</taxon>
        <taxon>Poaceae</taxon>
        <taxon>PACMAD clade</taxon>
        <taxon>Arundinoideae</taxon>
        <taxon>Arundineae</taxon>
        <taxon>Arundo</taxon>
    </lineage>
</organism>
<reference evidence="1" key="1">
    <citation type="submission" date="2014-09" db="EMBL/GenBank/DDBJ databases">
        <authorList>
            <person name="Magalhaes I.L.F."/>
            <person name="Oliveira U."/>
            <person name="Santos F.R."/>
            <person name="Vidigal T.H.D.A."/>
            <person name="Brescovit A.D."/>
            <person name="Santos A.J."/>
        </authorList>
    </citation>
    <scope>NUCLEOTIDE SEQUENCE</scope>
    <source>
        <tissue evidence="1">Shoot tissue taken approximately 20 cm above the soil surface</tissue>
    </source>
</reference>
<evidence type="ECO:0000313" key="1">
    <source>
        <dbReference type="EMBL" id="JAD27955.1"/>
    </source>
</evidence>
<dbReference type="AlphaFoldDB" id="A0A0A8YTQ5"/>
<sequence>MPLLYKFYCLHCSRLLIFGVRCHFASLPNNHQLNNFSRREAISLF</sequence>
<dbReference type="EMBL" id="GBRH01269940">
    <property type="protein sequence ID" value="JAD27955.1"/>
    <property type="molecule type" value="Transcribed_RNA"/>
</dbReference>